<feature type="domain" description="CAAX prenyl protease 2/Lysostaphin resistance protein A-like" evidence="3">
    <location>
        <begin position="132"/>
        <end position="219"/>
    </location>
</feature>
<dbReference type="InterPro" id="IPR003675">
    <property type="entry name" value="Rce1/LyrA-like_dom"/>
</dbReference>
<gene>
    <name evidence="4" type="ORF">IV64_GL002113</name>
</gene>
<keyword evidence="5" id="KW-1185">Reference proteome</keyword>
<dbReference type="InterPro" id="IPR052710">
    <property type="entry name" value="CAAX_protease"/>
</dbReference>
<keyword evidence="4" id="KW-0378">Hydrolase</keyword>
<dbReference type="AlphaFoldDB" id="A0A0R2MGY3"/>
<dbReference type="Pfam" id="PF02517">
    <property type="entry name" value="Rce1-like"/>
    <property type="match status" value="1"/>
</dbReference>
<dbReference type="GO" id="GO:0080120">
    <property type="term" value="P:CAAX-box protein maturation"/>
    <property type="evidence" value="ECO:0007669"/>
    <property type="project" value="UniProtKB-ARBA"/>
</dbReference>
<proteinExistence type="inferred from homology"/>
<feature type="transmembrane region" description="Helical" evidence="2">
    <location>
        <begin position="88"/>
        <end position="111"/>
    </location>
</feature>
<keyword evidence="2" id="KW-0812">Transmembrane</keyword>
<feature type="transmembrane region" description="Helical" evidence="2">
    <location>
        <begin position="46"/>
        <end position="67"/>
    </location>
</feature>
<feature type="transmembrane region" description="Helical" evidence="2">
    <location>
        <begin position="211"/>
        <end position="229"/>
    </location>
</feature>
<comment type="caution">
    <text evidence="4">The sequence shown here is derived from an EMBL/GenBank/DDBJ whole genome shotgun (WGS) entry which is preliminary data.</text>
</comment>
<feature type="transmembrane region" description="Helical" evidence="2">
    <location>
        <begin position="187"/>
        <end position="204"/>
    </location>
</feature>
<keyword evidence="4" id="KW-0645">Protease</keyword>
<evidence type="ECO:0000256" key="1">
    <source>
        <dbReference type="ARBA" id="ARBA00009067"/>
    </source>
</evidence>
<dbReference type="STRING" id="942150.IV64_GL002113"/>
<feature type="transmembrane region" description="Helical" evidence="2">
    <location>
        <begin position="12"/>
        <end position="34"/>
    </location>
</feature>
<feature type="transmembrane region" description="Helical" evidence="2">
    <location>
        <begin position="131"/>
        <end position="152"/>
    </location>
</feature>
<keyword evidence="2" id="KW-1133">Transmembrane helix</keyword>
<evidence type="ECO:0000313" key="4">
    <source>
        <dbReference type="EMBL" id="KRO11724.1"/>
    </source>
</evidence>
<keyword evidence="2" id="KW-0472">Membrane</keyword>
<dbReference type="PANTHER" id="PTHR36435">
    <property type="entry name" value="SLR1288 PROTEIN"/>
    <property type="match status" value="1"/>
</dbReference>
<dbReference type="PATRIC" id="fig|942150.3.peg.2207"/>
<dbReference type="OrthoDB" id="8607342at2"/>
<accession>A0A0R2MGY3</accession>
<dbReference type="GO" id="GO:0006508">
    <property type="term" value="P:proteolysis"/>
    <property type="evidence" value="ECO:0007669"/>
    <property type="project" value="UniProtKB-KW"/>
</dbReference>
<dbReference type="EMBL" id="JQCL01000051">
    <property type="protein sequence ID" value="KRO11724.1"/>
    <property type="molecule type" value="Genomic_DNA"/>
</dbReference>
<dbReference type="GO" id="GO:0004175">
    <property type="term" value="F:endopeptidase activity"/>
    <property type="evidence" value="ECO:0007669"/>
    <property type="project" value="UniProtKB-ARBA"/>
</dbReference>
<reference evidence="4 5" key="1">
    <citation type="journal article" date="2015" name="Genome Announc.">
        <title>Expanding the biotechnology potential of lactobacilli through comparative genomics of 213 strains and associated genera.</title>
        <authorList>
            <person name="Sun Z."/>
            <person name="Harris H.M."/>
            <person name="McCann A."/>
            <person name="Guo C."/>
            <person name="Argimon S."/>
            <person name="Zhang W."/>
            <person name="Yang X."/>
            <person name="Jeffery I.B."/>
            <person name="Cooney J.C."/>
            <person name="Kagawa T.F."/>
            <person name="Liu W."/>
            <person name="Song Y."/>
            <person name="Salvetti E."/>
            <person name="Wrobel A."/>
            <person name="Rasinkangas P."/>
            <person name="Parkhill J."/>
            <person name="Rea M.C."/>
            <person name="O'Sullivan O."/>
            <person name="Ritari J."/>
            <person name="Douillard F.P."/>
            <person name="Paul Ross R."/>
            <person name="Yang R."/>
            <person name="Briner A.E."/>
            <person name="Felis G.E."/>
            <person name="de Vos W.M."/>
            <person name="Barrangou R."/>
            <person name="Klaenhammer T.R."/>
            <person name="Caufield P.W."/>
            <person name="Cui Y."/>
            <person name="Zhang H."/>
            <person name="O'Toole P.W."/>
        </authorList>
    </citation>
    <scope>NUCLEOTIDE SEQUENCE [LARGE SCALE GENOMIC DNA]</scope>
    <source>
        <strain evidence="4 5">LMG 26013</strain>
    </source>
</reference>
<comment type="similarity">
    <text evidence="1">Belongs to the UPF0177 family.</text>
</comment>
<dbReference type="PANTHER" id="PTHR36435:SF1">
    <property type="entry name" value="CAAX AMINO TERMINAL PROTEASE FAMILY PROTEIN"/>
    <property type="match status" value="1"/>
</dbReference>
<organism evidence="4 5">
    <name type="scientific">Lactiplantibacillus xiangfangensis</name>
    <dbReference type="NCBI Taxonomy" id="942150"/>
    <lineage>
        <taxon>Bacteria</taxon>
        <taxon>Bacillati</taxon>
        <taxon>Bacillota</taxon>
        <taxon>Bacilli</taxon>
        <taxon>Lactobacillales</taxon>
        <taxon>Lactobacillaceae</taxon>
        <taxon>Lactiplantibacillus</taxon>
    </lineage>
</organism>
<dbReference type="RefSeq" id="WP_057705858.1">
    <property type="nucleotide sequence ID" value="NZ_JQCL01000051.1"/>
</dbReference>
<sequence>MKIVDRGLNWIWRVLIMVGLILGVITPPMLLRLINQLKGVQSMIGWRIAMTILYFVVFFLVSFAAANAMRHYTGVYQLSKLQIRDWRLIFGGYLLIVILESSFEIINRLIYHQTQTQNNLAIKNLMSGSSLAFWMMGLSAIFLTPLMEEYVFRGALTNLFFNREWLKVLLSGLVFGSLHNSSTWPSFLTYVMMGLILATVYRLSGKIQVAIILHFVINAAAIGLMMLQLKS</sequence>
<evidence type="ECO:0000313" key="5">
    <source>
        <dbReference type="Proteomes" id="UP000051783"/>
    </source>
</evidence>
<evidence type="ECO:0000259" key="3">
    <source>
        <dbReference type="Pfam" id="PF02517"/>
    </source>
</evidence>
<evidence type="ECO:0000256" key="2">
    <source>
        <dbReference type="SAM" id="Phobius"/>
    </source>
</evidence>
<protein>
    <submittedName>
        <fullName evidence="4">Membrane-bound protease, caax family</fullName>
    </submittedName>
</protein>
<dbReference type="Proteomes" id="UP000051783">
    <property type="component" value="Unassembled WGS sequence"/>
</dbReference>
<name>A0A0R2MGY3_9LACO</name>